<keyword evidence="6" id="KW-1185">Reference proteome</keyword>
<proteinExistence type="inferred from homology"/>
<dbReference type="PANTHER" id="PTHR22893:SF91">
    <property type="entry name" value="NADPH DEHYDROGENASE 2-RELATED"/>
    <property type="match status" value="1"/>
</dbReference>
<dbReference type="Pfam" id="PF00724">
    <property type="entry name" value="Oxidored_FMN"/>
    <property type="match status" value="1"/>
</dbReference>
<evidence type="ECO:0000256" key="3">
    <source>
        <dbReference type="ARBA" id="ARBA00023002"/>
    </source>
</evidence>
<sequence length="375" mass="42336">MTKEYLLQNFNNIKDLPLANRVVMAPMTRSRANNEGNVPTNDLHGLYYEQRASAGLIITEGSQVSKQAVGYINTPGIYSKEQVEGWKKVTERVHKKHGKIFIQLWHVGRISHPDFHDGNLPLAPSAINAHAKVFTPNGEKNTVTPKAMTKEDIQQTIEDFKNAALNAVEANFDGVEIHSSNGYLFHQFFNKTSNNRTDAYGGSIENRARFFFEVLDAIKEVLAEKKIGVRFNPSLHGIFGMEMDEETIPTFEYIVKKLNDYNLAYIHLSEPFNDVSDISYAVEHIAEHFRPLYHGTLMINAGFDEASGDAVLEEGNADLVAFGKLYISNPDLVERFTLNKAMAEWDEDTFYVPGPKGYIDYPRITPELNNIKSNI</sequence>
<dbReference type="GO" id="GO:0005829">
    <property type="term" value="C:cytosol"/>
    <property type="evidence" value="ECO:0007669"/>
    <property type="project" value="UniProtKB-ARBA"/>
</dbReference>
<dbReference type="Proteomes" id="UP001224325">
    <property type="component" value="Chromosome"/>
</dbReference>
<keyword evidence="3" id="KW-0560">Oxidoreductase</keyword>
<dbReference type="GO" id="GO:0016628">
    <property type="term" value="F:oxidoreductase activity, acting on the CH-CH group of donors, NAD or NADP as acceptor"/>
    <property type="evidence" value="ECO:0007669"/>
    <property type="project" value="UniProtKB-ARBA"/>
</dbReference>
<dbReference type="PANTHER" id="PTHR22893">
    <property type="entry name" value="NADH OXIDOREDUCTASE-RELATED"/>
    <property type="match status" value="1"/>
</dbReference>
<dbReference type="InterPro" id="IPR001155">
    <property type="entry name" value="OxRdtase_FMN_N"/>
</dbReference>
<dbReference type="CDD" id="cd02933">
    <property type="entry name" value="OYE_like_FMN"/>
    <property type="match status" value="1"/>
</dbReference>
<comment type="cofactor">
    <cofactor evidence="1">
        <name>FMN</name>
        <dbReference type="ChEBI" id="CHEBI:58210"/>
    </cofactor>
</comment>
<comment type="similarity">
    <text evidence="2">Belongs to the NADH:flavin oxidoreductase/NADH oxidase family.</text>
</comment>
<dbReference type="RefSeq" id="WP_308992904.1">
    <property type="nucleotide sequence ID" value="NZ_CP155618.1"/>
</dbReference>
<reference evidence="5" key="1">
    <citation type="submission" date="2024-04" db="EMBL/GenBank/DDBJ databases">
        <title>Mariniflexile litorale, isolated from the shallow sediments of the Sea of Japan.</title>
        <authorList>
            <person name="Romanenko L."/>
            <person name="Isaeva M."/>
        </authorList>
    </citation>
    <scope>NUCLEOTIDE SEQUENCE [LARGE SCALE GENOMIC DNA]</scope>
    <source>
        <strain evidence="5">KMM 9835</strain>
    </source>
</reference>
<dbReference type="InterPro" id="IPR045247">
    <property type="entry name" value="Oye-like"/>
</dbReference>
<accession>A0AAU7ELN4</accession>
<evidence type="ECO:0000259" key="4">
    <source>
        <dbReference type="Pfam" id="PF00724"/>
    </source>
</evidence>
<dbReference type="EMBL" id="CP155618">
    <property type="protein sequence ID" value="XBL16285.1"/>
    <property type="molecule type" value="Genomic_DNA"/>
</dbReference>
<name>A0AAU7ELN4_9FLAO</name>
<dbReference type="GO" id="GO:0010181">
    <property type="term" value="F:FMN binding"/>
    <property type="evidence" value="ECO:0007669"/>
    <property type="project" value="InterPro"/>
</dbReference>
<evidence type="ECO:0000256" key="1">
    <source>
        <dbReference type="ARBA" id="ARBA00001917"/>
    </source>
</evidence>
<evidence type="ECO:0000313" key="5">
    <source>
        <dbReference type="EMBL" id="XBL16285.1"/>
    </source>
</evidence>
<evidence type="ECO:0000313" key="6">
    <source>
        <dbReference type="Proteomes" id="UP001224325"/>
    </source>
</evidence>
<gene>
    <name evidence="5" type="ORF">QLS71_016240</name>
</gene>
<dbReference type="AlphaFoldDB" id="A0AAU7ELN4"/>
<dbReference type="SUPFAM" id="SSF51395">
    <property type="entry name" value="FMN-linked oxidoreductases"/>
    <property type="match status" value="1"/>
</dbReference>
<protein>
    <submittedName>
        <fullName evidence="5">Alkene reductase</fullName>
    </submittedName>
</protein>
<dbReference type="FunFam" id="3.20.20.70:FF:000059">
    <property type="entry name" value="N-ethylmaleimide reductase, FMN-linked"/>
    <property type="match status" value="1"/>
</dbReference>
<feature type="domain" description="NADH:flavin oxidoreductase/NADH oxidase N-terminal" evidence="4">
    <location>
        <begin position="13"/>
        <end position="337"/>
    </location>
</feature>
<dbReference type="Gene3D" id="3.20.20.70">
    <property type="entry name" value="Aldolase class I"/>
    <property type="match status" value="1"/>
</dbReference>
<evidence type="ECO:0000256" key="2">
    <source>
        <dbReference type="ARBA" id="ARBA00005979"/>
    </source>
</evidence>
<organism evidence="5 6">
    <name type="scientific">Mariniflexile litorale</name>
    <dbReference type="NCBI Taxonomy" id="3045158"/>
    <lineage>
        <taxon>Bacteria</taxon>
        <taxon>Pseudomonadati</taxon>
        <taxon>Bacteroidota</taxon>
        <taxon>Flavobacteriia</taxon>
        <taxon>Flavobacteriales</taxon>
        <taxon>Flavobacteriaceae</taxon>
        <taxon>Mariniflexile</taxon>
    </lineage>
</organism>
<dbReference type="KEGG" id="mlil:QLS71_016240"/>
<dbReference type="InterPro" id="IPR013785">
    <property type="entry name" value="Aldolase_TIM"/>
</dbReference>